<dbReference type="SUPFAM" id="SSF109854">
    <property type="entry name" value="DinB/YfiT-like putative metalloenzymes"/>
    <property type="match status" value="1"/>
</dbReference>
<dbReference type="EMBL" id="FNKK01000002">
    <property type="protein sequence ID" value="SDQ30359.1"/>
    <property type="molecule type" value="Genomic_DNA"/>
</dbReference>
<dbReference type="Pfam" id="PF11716">
    <property type="entry name" value="MDMPI_N"/>
    <property type="match status" value="1"/>
</dbReference>
<proteinExistence type="predicted"/>
<dbReference type="InterPro" id="IPR017518">
    <property type="entry name" value="CHP03084"/>
</dbReference>
<gene>
    <name evidence="3" type="ORF">SAMN04489764_0119</name>
</gene>
<accession>A0A1H0ZSL9</accession>
<dbReference type="AlphaFoldDB" id="A0A1H0ZSL9"/>
<dbReference type="NCBIfam" id="TIGR03084">
    <property type="entry name" value="TIGR03084 family metal-binding protein"/>
    <property type="match status" value="1"/>
</dbReference>
<evidence type="ECO:0000259" key="1">
    <source>
        <dbReference type="Pfam" id="PF08608"/>
    </source>
</evidence>
<dbReference type="OrthoDB" id="113180at2"/>
<feature type="domain" description="tRNA wybutosine-synthesis" evidence="1">
    <location>
        <begin position="184"/>
        <end position="234"/>
    </location>
</feature>
<protein>
    <submittedName>
        <fullName evidence="3">TIGR03084 family protein</fullName>
    </submittedName>
</protein>
<dbReference type="Pfam" id="PF08608">
    <property type="entry name" value="Wyosine_form"/>
    <property type="match status" value="1"/>
</dbReference>
<evidence type="ECO:0000313" key="3">
    <source>
        <dbReference type="EMBL" id="SDQ30359.1"/>
    </source>
</evidence>
<reference evidence="3 4" key="1">
    <citation type="submission" date="2016-10" db="EMBL/GenBank/DDBJ databases">
        <authorList>
            <person name="de Groot N.N."/>
        </authorList>
    </citation>
    <scope>NUCLEOTIDE SEQUENCE [LARGE SCALE GENOMIC DNA]</scope>
    <source>
        <strain evidence="3 4">DSM 43794</strain>
    </source>
</reference>
<dbReference type="STRING" id="35622.SAMN04489764_0119"/>
<sequence>MTELDVVLDDLTADGDQLDRLVADLDAYQWRLPTPAPGWTIADQIAHLTFIFRLAAMAATDPKTFAAMTAGAQRDFDGAVNAALKAYQNDSPDTLLAKWRAERKAAVAGLAAVPAGQTVPWLVNPLPPVVLACAGIMEQFAHGQDIADTLGVTLERTDRLRHLVGFAVLTRDFGYLSRGLTPPSTEFRFEITGPSGELWTYGPEDSEQRISGPAEDFCLLVTRRRHRDDVAVTAVGEEADRWLDIAQAYRGPAGPGRRPGQFARVAR</sequence>
<dbReference type="Proteomes" id="UP000217103">
    <property type="component" value="Unassembled WGS sequence"/>
</dbReference>
<keyword evidence="4" id="KW-1185">Reference proteome</keyword>
<evidence type="ECO:0000313" key="4">
    <source>
        <dbReference type="Proteomes" id="UP000217103"/>
    </source>
</evidence>
<dbReference type="InterPro" id="IPR034660">
    <property type="entry name" value="DinB/YfiT-like"/>
</dbReference>
<evidence type="ECO:0000259" key="2">
    <source>
        <dbReference type="Pfam" id="PF11716"/>
    </source>
</evidence>
<dbReference type="InterPro" id="IPR024344">
    <property type="entry name" value="MDMPI_metal-binding"/>
</dbReference>
<dbReference type="InterPro" id="IPR013917">
    <property type="entry name" value="tRNA_wybutosine-synth"/>
</dbReference>
<dbReference type="RefSeq" id="WP_093256754.1">
    <property type="nucleotide sequence ID" value="NZ_FNKK01000002.1"/>
</dbReference>
<feature type="domain" description="Mycothiol-dependent maleylpyruvate isomerase metal-binding" evidence="2">
    <location>
        <begin position="14"/>
        <end position="147"/>
    </location>
</feature>
<organism evidence="3 4">
    <name type="scientific">Thermostaphylospora chromogena</name>
    <dbReference type="NCBI Taxonomy" id="35622"/>
    <lineage>
        <taxon>Bacteria</taxon>
        <taxon>Bacillati</taxon>
        <taxon>Actinomycetota</taxon>
        <taxon>Actinomycetes</taxon>
        <taxon>Streptosporangiales</taxon>
        <taxon>Thermomonosporaceae</taxon>
        <taxon>Thermostaphylospora</taxon>
    </lineage>
</organism>
<dbReference type="NCBIfam" id="TIGR03083">
    <property type="entry name" value="maleylpyruvate isomerase family mycothiol-dependent enzyme"/>
    <property type="match status" value="1"/>
</dbReference>
<dbReference type="InterPro" id="IPR017517">
    <property type="entry name" value="Maleyloyr_isom"/>
</dbReference>
<dbReference type="GO" id="GO:0046872">
    <property type="term" value="F:metal ion binding"/>
    <property type="evidence" value="ECO:0007669"/>
    <property type="project" value="InterPro"/>
</dbReference>
<name>A0A1H0ZSL9_9ACTN</name>
<dbReference type="Gene3D" id="1.20.120.450">
    <property type="entry name" value="dinb family like domain"/>
    <property type="match status" value="1"/>
</dbReference>